<sequence>MGGSDTKTNSVDPLPSSTSTSDPDPTAATSTPGHDEQVAGSTSSAAPASSSSPTTLSSDKPPEPPAKDDPPPPQPEPPLIPARRRPNPPAKGILKPPPPPVKPTLGNRLRDMVVGSVTGEAPGPSQPLGGSNAVNSAVGTLNAISGRLGLGFNRFVANHAGGSELGHAAPPPRGPPPPRSTAPLQQHDGPSQALTQPPPAEQARPSQPLKRATFVLPSLSITYPISSRGEPFSRKVLQEREQVETRQRTLLTAAKGAEYWTSMRLIKLYESACRGREEKPRIAIVKALQAIPQAPKPRIIHLVLRDVPSQPYPSPYPLEHPLTRYAAEALADVLAVEWSLSDVRLEGGVIEREDVLKPILHALLVSGTLPSLSLAGNKKIRPEGWRLLAVFLKKARSIKFVDLSDTTWDRKSIEYLVYALNAAPTHATAAGSPPIEAPQRLVPPTDGDRPPTANGSAEGSQPSSARYGMFLPSAPFLKDDATQHQPAAVQSLRLDGCNLRSGTLDGLAHGIRTSELRHLSLRRNRISPLGAVALAVMIRDYPDTASMSSFGTGSNSSESSLQLPYAPRNRRPSPEPPAEDANLPPIPLVVSSSAGGVTSRVVPEGYKAPPPPKHPLVMPGGGYSAIQDSAGFGLSSAPVEGKLIGSELGGASLALQRSVRALDGVERIGNLVTLDLKGNEIRTGVSYIAQVLKRNRTLKVLNLSDNKLEPAGLVALAEALKYNSSLETLDVSSNPCSGPALEGIAALRTSFTVNHSLKRLFLTDTGLTTEGAIDLAEFIPENRSLLHLDLTNNPYIGTAGILAVSSGLKSNRIIRCLDISIPPNDGDLAELSQTILQSCIRNTELAAAASKDVKHPRVAQEAIWGPIKKSTLVRQVKEADAARAQKEREQVAKSVEGIAREYVYRLKPESLLPATNDTIRSLEQWYEAGRAARASPMSVWENHKMPREDFRSLVERGRALTERLAEAIEQTSDSETLEKLLGVNDKLTGLVASAKGFTPPPRILLPSQIAFAAPAAPVVTSTPTHLTPRRRHQRNSNSLEISSPNFSIGDSDAESDAEELDAQSIVPAVVSPSSTPTKPKTAKKDSAAKPPPLKSTNASANSTQPAERENGIGSSHSSSDDLTPAADQLVDAELNQGRDPASPVERASRKWVEEEGEIFRKGTRLGVVDGESESDEESVGKAQSHKPGKTGEELRQEILEAEVPRSPPRQVVDMTVEGEGEEEGARGNDM</sequence>
<feature type="compositionally biased region" description="Polar residues" evidence="4">
    <location>
        <begin position="182"/>
        <end position="195"/>
    </location>
</feature>
<feature type="compositionally biased region" description="Acidic residues" evidence="4">
    <location>
        <begin position="1051"/>
        <end position="1061"/>
    </location>
</feature>
<feature type="compositionally biased region" description="Polar residues" evidence="4">
    <location>
        <begin position="1035"/>
        <end position="1048"/>
    </location>
</feature>
<reference evidence="5" key="1">
    <citation type="submission" date="2023-10" db="EMBL/GenBank/DDBJ databases">
        <authorList>
            <person name="Noh H."/>
        </authorList>
    </citation>
    <scope>NUCLEOTIDE SEQUENCE</scope>
    <source>
        <strain evidence="5">DUCC4014</strain>
    </source>
</reference>
<evidence type="ECO:0000313" key="6">
    <source>
        <dbReference type="Proteomes" id="UP000827549"/>
    </source>
</evidence>
<dbReference type="RefSeq" id="XP_062624553.1">
    <property type="nucleotide sequence ID" value="XM_062768569.1"/>
</dbReference>
<dbReference type="GO" id="GO:0005096">
    <property type="term" value="F:GTPase activator activity"/>
    <property type="evidence" value="ECO:0007669"/>
    <property type="project" value="UniProtKB-KW"/>
</dbReference>
<feature type="compositionally biased region" description="Polar residues" evidence="4">
    <location>
        <begin position="453"/>
        <end position="464"/>
    </location>
</feature>
<keyword evidence="1" id="KW-0343">GTPase activation</keyword>
<dbReference type="PANTHER" id="PTHR24113:SF12">
    <property type="entry name" value="RAN GTPASE-ACTIVATING PROTEIN 1"/>
    <property type="match status" value="1"/>
</dbReference>
<feature type="compositionally biased region" description="Polar residues" evidence="4">
    <location>
        <begin position="1112"/>
        <end position="1121"/>
    </location>
</feature>
<protein>
    <submittedName>
        <fullName evidence="5">Protein phosphatase 1 regulatory subunit 37</fullName>
    </submittedName>
</protein>
<gene>
    <name evidence="5" type="primary">PPP1R37</name>
    <name evidence="5" type="ORF">LOC62_02G002068</name>
</gene>
<organism evidence="5 6">
    <name type="scientific">Vanrija pseudolonga</name>
    <dbReference type="NCBI Taxonomy" id="143232"/>
    <lineage>
        <taxon>Eukaryota</taxon>
        <taxon>Fungi</taxon>
        <taxon>Dikarya</taxon>
        <taxon>Basidiomycota</taxon>
        <taxon>Agaricomycotina</taxon>
        <taxon>Tremellomycetes</taxon>
        <taxon>Trichosporonales</taxon>
        <taxon>Trichosporonaceae</taxon>
        <taxon>Vanrija</taxon>
    </lineage>
</organism>
<evidence type="ECO:0000256" key="2">
    <source>
        <dbReference type="ARBA" id="ARBA00022614"/>
    </source>
</evidence>
<feature type="region of interest" description="Disordered" evidence="4">
    <location>
        <begin position="427"/>
        <end position="465"/>
    </location>
</feature>
<feature type="region of interest" description="Disordered" evidence="4">
    <location>
        <begin position="162"/>
        <end position="209"/>
    </location>
</feature>
<dbReference type="Proteomes" id="UP000827549">
    <property type="component" value="Chromosome 2"/>
</dbReference>
<dbReference type="InterPro" id="IPR001611">
    <property type="entry name" value="Leu-rich_rpt"/>
</dbReference>
<name>A0AAF1BFS3_9TREE</name>
<feature type="compositionally biased region" description="Pro residues" evidence="4">
    <location>
        <begin position="71"/>
        <end position="80"/>
    </location>
</feature>
<dbReference type="Gene3D" id="3.80.10.10">
    <property type="entry name" value="Ribonuclease Inhibitor"/>
    <property type="match status" value="4"/>
</dbReference>
<dbReference type="InterPro" id="IPR032675">
    <property type="entry name" value="LRR_dom_sf"/>
</dbReference>
<feature type="compositionally biased region" description="Low complexity" evidence="4">
    <location>
        <begin position="41"/>
        <end position="58"/>
    </location>
</feature>
<dbReference type="GO" id="GO:0048471">
    <property type="term" value="C:perinuclear region of cytoplasm"/>
    <property type="evidence" value="ECO:0007669"/>
    <property type="project" value="TreeGrafter"/>
</dbReference>
<accession>A0AAF1BFS3</accession>
<feature type="compositionally biased region" description="Polar residues" evidence="4">
    <location>
        <begin position="1094"/>
        <end position="1105"/>
    </location>
</feature>
<dbReference type="InterPro" id="IPR027038">
    <property type="entry name" value="RanGap"/>
</dbReference>
<dbReference type="GO" id="GO:0006913">
    <property type="term" value="P:nucleocytoplasmic transport"/>
    <property type="evidence" value="ECO:0007669"/>
    <property type="project" value="TreeGrafter"/>
</dbReference>
<dbReference type="PANTHER" id="PTHR24113">
    <property type="entry name" value="RAN GTPASE-ACTIVATING PROTEIN 1"/>
    <property type="match status" value="1"/>
</dbReference>
<dbReference type="SUPFAM" id="SSF52047">
    <property type="entry name" value="RNI-like"/>
    <property type="match status" value="1"/>
</dbReference>
<dbReference type="GO" id="GO:0005634">
    <property type="term" value="C:nucleus"/>
    <property type="evidence" value="ECO:0007669"/>
    <property type="project" value="TreeGrafter"/>
</dbReference>
<evidence type="ECO:0000313" key="5">
    <source>
        <dbReference type="EMBL" id="WOO78521.1"/>
    </source>
</evidence>
<feature type="compositionally biased region" description="Pro residues" evidence="4">
    <location>
        <begin position="169"/>
        <end position="180"/>
    </location>
</feature>
<dbReference type="GO" id="GO:0031267">
    <property type="term" value="F:small GTPase binding"/>
    <property type="evidence" value="ECO:0007669"/>
    <property type="project" value="TreeGrafter"/>
</dbReference>
<evidence type="ECO:0000256" key="4">
    <source>
        <dbReference type="SAM" id="MobiDB-lite"/>
    </source>
</evidence>
<dbReference type="Pfam" id="PF13516">
    <property type="entry name" value="LRR_6"/>
    <property type="match status" value="3"/>
</dbReference>
<evidence type="ECO:0000256" key="3">
    <source>
        <dbReference type="ARBA" id="ARBA00022737"/>
    </source>
</evidence>
<feature type="compositionally biased region" description="Basic and acidic residues" evidence="4">
    <location>
        <begin position="60"/>
        <end position="70"/>
    </location>
</feature>
<feature type="compositionally biased region" description="Low complexity" evidence="4">
    <location>
        <begin position="548"/>
        <end position="560"/>
    </location>
</feature>
<feature type="compositionally biased region" description="Low complexity" evidence="4">
    <location>
        <begin position="1062"/>
        <end position="1079"/>
    </location>
</feature>
<dbReference type="GeneID" id="87805318"/>
<evidence type="ECO:0000256" key="1">
    <source>
        <dbReference type="ARBA" id="ARBA00022468"/>
    </source>
</evidence>
<feature type="compositionally biased region" description="Basic and acidic residues" evidence="4">
    <location>
        <begin position="1189"/>
        <end position="1198"/>
    </location>
</feature>
<keyword evidence="6" id="KW-1185">Reference proteome</keyword>
<feature type="compositionally biased region" description="Low complexity" evidence="4">
    <location>
        <begin position="12"/>
        <end position="32"/>
    </location>
</feature>
<feature type="region of interest" description="Disordered" evidence="4">
    <location>
        <begin position="1019"/>
        <end position="1230"/>
    </location>
</feature>
<feature type="compositionally biased region" description="Basic and acidic residues" evidence="4">
    <location>
        <begin position="1146"/>
        <end position="1160"/>
    </location>
</feature>
<feature type="compositionally biased region" description="Polar residues" evidence="4">
    <location>
        <begin position="1"/>
        <end position="11"/>
    </location>
</feature>
<feature type="region of interest" description="Disordered" evidence="4">
    <location>
        <begin position="548"/>
        <end position="589"/>
    </location>
</feature>
<dbReference type="SMART" id="SM00368">
    <property type="entry name" value="LRR_RI"/>
    <property type="match status" value="7"/>
</dbReference>
<keyword evidence="2" id="KW-0433">Leucine-rich repeat</keyword>
<feature type="region of interest" description="Disordered" evidence="4">
    <location>
        <begin position="1"/>
        <end position="131"/>
    </location>
</feature>
<dbReference type="EMBL" id="CP086715">
    <property type="protein sequence ID" value="WOO78521.1"/>
    <property type="molecule type" value="Genomic_DNA"/>
</dbReference>
<dbReference type="GO" id="GO:0005829">
    <property type="term" value="C:cytosol"/>
    <property type="evidence" value="ECO:0007669"/>
    <property type="project" value="TreeGrafter"/>
</dbReference>
<keyword evidence="3" id="KW-0677">Repeat</keyword>
<proteinExistence type="predicted"/>
<dbReference type="AlphaFoldDB" id="A0AAF1BFS3"/>